<dbReference type="EMBL" id="QEWP01000004">
    <property type="protein sequence ID" value="PWE00218.1"/>
    <property type="molecule type" value="Genomic_DNA"/>
</dbReference>
<keyword evidence="12" id="KW-1185">Reference proteome</keyword>
<comment type="caution">
    <text evidence="11">The sequence shown here is derived from an EMBL/GenBank/DDBJ whole genome shotgun (WGS) entry which is preliminary data.</text>
</comment>
<feature type="signal peptide" evidence="9">
    <location>
        <begin position="1"/>
        <end position="17"/>
    </location>
</feature>
<dbReference type="GO" id="GO:0004519">
    <property type="term" value="F:endonuclease activity"/>
    <property type="evidence" value="ECO:0007669"/>
    <property type="project" value="UniProtKB-KW"/>
</dbReference>
<evidence type="ECO:0000256" key="7">
    <source>
        <dbReference type="ARBA" id="ARBA00022842"/>
    </source>
</evidence>
<dbReference type="Proteomes" id="UP000244956">
    <property type="component" value="Unassembled WGS sequence"/>
</dbReference>
<comment type="cofactor">
    <cofactor evidence="1">
        <name>Mn(2+)</name>
        <dbReference type="ChEBI" id="CHEBI:29035"/>
    </cofactor>
</comment>
<dbReference type="Pfam" id="PF03372">
    <property type="entry name" value="Exo_endo_phos"/>
    <property type="match status" value="1"/>
</dbReference>
<gene>
    <name evidence="11" type="ORF">DDZ16_07665</name>
</gene>
<protein>
    <submittedName>
        <fullName evidence="11">Endonuclease</fullName>
    </submittedName>
</protein>
<proteinExistence type="predicted"/>
<dbReference type="PROSITE" id="PS51257">
    <property type="entry name" value="PROKAR_LIPOPROTEIN"/>
    <property type="match status" value="1"/>
</dbReference>
<feature type="domain" description="Endonuclease/exonuclease/phosphatase" evidence="10">
    <location>
        <begin position="47"/>
        <end position="284"/>
    </location>
</feature>
<dbReference type="GO" id="GO:0006281">
    <property type="term" value="P:DNA repair"/>
    <property type="evidence" value="ECO:0007669"/>
    <property type="project" value="UniProtKB-KW"/>
</dbReference>
<feature type="chain" id="PRO_5015526069" evidence="9">
    <location>
        <begin position="18"/>
        <end position="294"/>
    </location>
</feature>
<dbReference type="AlphaFoldDB" id="A0A2U2BAY2"/>
<evidence type="ECO:0000256" key="8">
    <source>
        <dbReference type="ARBA" id="ARBA00023204"/>
    </source>
</evidence>
<keyword evidence="7" id="KW-0460">Magnesium</keyword>
<organism evidence="11 12">
    <name type="scientific">Marinilabilia rubra</name>
    <dbReference type="NCBI Taxonomy" id="2162893"/>
    <lineage>
        <taxon>Bacteria</taxon>
        <taxon>Pseudomonadati</taxon>
        <taxon>Bacteroidota</taxon>
        <taxon>Bacteroidia</taxon>
        <taxon>Marinilabiliales</taxon>
        <taxon>Marinilabiliaceae</taxon>
        <taxon>Marinilabilia</taxon>
    </lineage>
</organism>
<evidence type="ECO:0000256" key="5">
    <source>
        <dbReference type="ARBA" id="ARBA00022763"/>
    </source>
</evidence>
<dbReference type="PANTHER" id="PTHR15822">
    <property type="entry name" value="TRAF AND TNF RECEPTOR-ASSOCIATED PROTEIN"/>
    <property type="match status" value="1"/>
</dbReference>
<dbReference type="SUPFAM" id="SSF56219">
    <property type="entry name" value="DNase I-like"/>
    <property type="match status" value="1"/>
</dbReference>
<dbReference type="RefSeq" id="WP_109263841.1">
    <property type="nucleotide sequence ID" value="NZ_QEWP01000004.1"/>
</dbReference>
<evidence type="ECO:0000256" key="3">
    <source>
        <dbReference type="ARBA" id="ARBA00022722"/>
    </source>
</evidence>
<dbReference type="InterPro" id="IPR051547">
    <property type="entry name" value="TDP2-like"/>
</dbReference>
<keyword evidence="8" id="KW-0234">DNA repair</keyword>
<dbReference type="OrthoDB" id="5500612at2"/>
<dbReference type="Gene3D" id="3.60.10.10">
    <property type="entry name" value="Endonuclease/exonuclease/phosphatase"/>
    <property type="match status" value="1"/>
</dbReference>
<keyword evidence="4" id="KW-0479">Metal-binding</keyword>
<sequence>MLLKYRVLLFAILFAGAGCDDSNGDDVSGDDFGCVTSFEQNRAFEVVTFNMENFPKEQNTIMHVAELIEHVNADVIAVQEISSESVLNGLANQMSGWEYVFTPDPSSDISLGYLYKATEVELIEEATDVWFEDDWWRFPRAPFVIKIRHRESGLETILINLHLKAMGDADDIGRRYQASQALKEYLDTNHPDDFVIVLGDYNDELAEEKQTEDVFANFTDDSENYKFADMSIATGNKDFWSYPGWPSHIDHILMTDEWFDYFDEAITLRPDQCFDDYENYISDHRPVVAVFNLN</sequence>
<evidence type="ECO:0000313" key="11">
    <source>
        <dbReference type="EMBL" id="PWE00218.1"/>
    </source>
</evidence>
<reference evidence="11 12" key="1">
    <citation type="submission" date="2018-05" db="EMBL/GenBank/DDBJ databases">
        <title>Marinilabilia rubrum sp. nov., isolated from saltern sediment.</title>
        <authorList>
            <person name="Zhang R."/>
        </authorList>
    </citation>
    <scope>NUCLEOTIDE SEQUENCE [LARGE SCALE GENOMIC DNA]</scope>
    <source>
        <strain evidence="11 12">WTE16</strain>
    </source>
</reference>
<dbReference type="PANTHER" id="PTHR15822:SF4">
    <property type="entry name" value="TYROSYL-DNA PHOSPHODIESTERASE 2"/>
    <property type="match status" value="1"/>
</dbReference>
<evidence type="ECO:0000259" key="10">
    <source>
        <dbReference type="Pfam" id="PF03372"/>
    </source>
</evidence>
<keyword evidence="11" id="KW-0255">Endonuclease</keyword>
<evidence type="ECO:0000256" key="2">
    <source>
        <dbReference type="ARBA" id="ARBA00001946"/>
    </source>
</evidence>
<accession>A0A2U2BAY2</accession>
<dbReference type="InterPro" id="IPR036691">
    <property type="entry name" value="Endo/exonu/phosph_ase_sf"/>
</dbReference>
<evidence type="ECO:0000256" key="4">
    <source>
        <dbReference type="ARBA" id="ARBA00022723"/>
    </source>
</evidence>
<evidence type="ECO:0000256" key="6">
    <source>
        <dbReference type="ARBA" id="ARBA00022801"/>
    </source>
</evidence>
<keyword evidence="5" id="KW-0227">DNA damage</keyword>
<evidence type="ECO:0000256" key="1">
    <source>
        <dbReference type="ARBA" id="ARBA00001936"/>
    </source>
</evidence>
<evidence type="ECO:0000256" key="9">
    <source>
        <dbReference type="SAM" id="SignalP"/>
    </source>
</evidence>
<comment type="cofactor">
    <cofactor evidence="2">
        <name>Mg(2+)</name>
        <dbReference type="ChEBI" id="CHEBI:18420"/>
    </cofactor>
</comment>
<name>A0A2U2BAY2_9BACT</name>
<dbReference type="GO" id="GO:0016787">
    <property type="term" value="F:hydrolase activity"/>
    <property type="evidence" value="ECO:0007669"/>
    <property type="project" value="UniProtKB-KW"/>
</dbReference>
<keyword evidence="6" id="KW-0378">Hydrolase</keyword>
<keyword evidence="9" id="KW-0732">Signal</keyword>
<dbReference type="InterPro" id="IPR005135">
    <property type="entry name" value="Endo/exonuclease/phosphatase"/>
</dbReference>
<evidence type="ECO:0000313" key="12">
    <source>
        <dbReference type="Proteomes" id="UP000244956"/>
    </source>
</evidence>
<dbReference type="GO" id="GO:0046872">
    <property type="term" value="F:metal ion binding"/>
    <property type="evidence" value="ECO:0007669"/>
    <property type="project" value="UniProtKB-KW"/>
</dbReference>
<keyword evidence="3" id="KW-0540">Nuclease</keyword>